<organism evidence="4 5">
    <name type="scientific">Sulfurovum indicum</name>
    <dbReference type="NCBI Taxonomy" id="2779528"/>
    <lineage>
        <taxon>Bacteria</taxon>
        <taxon>Pseudomonadati</taxon>
        <taxon>Campylobacterota</taxon>
        <taxon>Epsilonproteobacteria</taxon>
        <taxon>Campylobacterales</taxon>
        <taxon>Sulfurovaceae</taxon>
        <taxon>Sulfurovum</taxon>
    </lineage>
</organism>
<dbReference type="PROSITE" id="PS51459">
    <property type="entry name" value="FIDO"/>
    <property type="match status" value="1"/>
</dbReference>
<keyword evidence="2" id="KW-0067">ATP-binding</keyword>
<dbReference type="InterPro" id="IPR040198">
    <property type="entry name" value="Fido_containing"/>
</dbReference>
<dbReference type="KEGG" id="sinu:IMZ28_06245"/>
<feature type="domain" description="Fido" evidence="3">
    <location>
        <begin position="159"/>
        <end position="291"/>
    </location>
</feature>
<feature type="binding site" evidence="2">
    <location>
        <begin position="237"/>
        <end position="244"/>
    </location>
    <ligand>
        <name>ATP</name>
        <dbReference type="ChEBI" id="CHEBI:30616"/>
    </ligand>
</feature>
<dbReference type="Proteomes" id="UP000595074">
    <property type="component" value="Chromosome"/>
</dbReference>
<dbReference type="RefSeq" id="WP_197547738.1">
    <property type="nucleotide sequence ID" value="NZ_CP063164.1"/>
</dbReference>
<dbReference type="PANTHER" id="PTHR13504:SF38">
    <property type="entry name" value="FIDO DOMAIN-CONTAINING PROTEIN"/>
    <property type="match status" value="1"/>
</dbReference>
<feature type="active site" evidence="1">
    <location>
        <position position="233"/>
    </location>
</feature>
<evidence type="ECO:0000313" key="4">
    <source>
        <dbReference type="EMBL" id="QOR61066.1"/>
    </source>
</evidence>
<dbReference type="Gene3D" id="1.10.3290.10">
    <property type="entry name" value="Fido-like domain"/>
    <property type="match status" value="1"/>
</dbReference>
<sequence>MNNVGYKEKIEALLEYYKFSTKLAEALHVHRMSIPNWREGKVEISKENRLRIDVLYATHCVIPSLKKADVDAKVRELEREDHTAYLDNIDIVTEVSRKNAFGSLEVEVADVSESVFYKVVEGSYIEKDIDKRKFLEMNNLAFLTKQILVDTKEGRITSIESDLIKKWHFGLMAGIRDDAGRYSTKMRIIPDTKITLTRPEDIPEEVEYWVGKYAEVKSIYDIAHAHEHFELIHPFGDGNGRVGRLIMAHQFLKLGLLPPMIDGHNKALYYATLEKAQIDGNIIPLVYFLTEAVERMKAQLGIKRSL</sequence>
<dbReference type="InterPro" id="IPR003812">
    <property type="entry name" value="Fido"/>
</dbReference>
<dbReference type="InterPro" id="IPR036597">
    <property type="entry name" value="Fido-like_dom_sf"/>
</dbReference>
<dbReference type="AlphaFoldDB" id="A0A7M1S116"/>
<evidence type="ECO:0000313" key="5">
    <source>
        <dbReference type="Proteomes" id="UP000595074"/>
    </source>
</evidence>
<protein>
    <submittedName>
        <fullName evidence="4">Fic family protein</fullName>
    </submittedName>
</protein>
<dbReference type="PANTHER" id="PTHR13504">
    <property type="entry name" value="FIDO DOMAIN-CONTAINING PROTEIN DDB_G0283145"/>
    <property type="match status" value="1"/>
</dbReference>
<name>A0A7M1S116_9BACT</name>
<dbReference type="SUPFAM" id="SSF140931">
    <property type="entry name" value="Fic-like"/>
    <property type="match status" value="1"/>
</dbReference>
<dbReference type="GO" id="GO:0005524">
    <property type="term" value="F:ATP binding"/>
    <property type="evidence" value="ECO:0007669"/>
    <property type="project" value="UniProtKB-KW"/>
</dbReference>
<dbReference type="Pfam" id="PF02661">
    <property type="entry name" value="Fic"/>
    <property type="match status" value="1"/>
</dbReference>
<keyword evidence="2" id="KW-0547">Nucleotide-binding</keyword>
<proteinExistence type="predicted"/>
<evidence type="ECO:0000256" key="2">
    <source>
        <dbReference type="PIRSR" id="PIRSR640198-2"/>
    </source>
</evidence>
<evidence type="ECO:0000256" key="1">
    <source>
        <dbReference type="PIRSR" id="PIRSR640198-1"/>
    </source>
</evidence>
<dbReference type="EMBL" id="CP063164">
    <property type="protein sequence ID" value="QOR61066.1"/>
    <property type="molecule type" value="Genomic_DNA"/>
</dbReference>
<feature type="binding site" evidence="2">
    <location>
        <begin position="269"/>
        <end position="270"/>
    </location>
    <ligand>
        <name>ATP</name>
        <dbReference type="ChEBI" id="CHEBI:30616"/>
    </ligand>
</feature>
<keyword evidence="5" id="KW-1185">Reference proteome</keyword>
<evidence type="ECO:0000259" key="3">
    <source>
        <dbReference type="PROSITE" id="PS51459"/>
    </source>
</evidence>
<gene>
    <name evidence="4" type="ORF">IMZ28_06245</name>
</gene>
<accession>A0A7M1S116</accession>
<reference evidence="4 5" key="1">
    <citation type="submission" date="2020-10" db="EMBL/GenBank/DDBJ databases">
        <title>The genome of sulfurovum sp.</title>
        <authorList>
            <person name="Xie S."/>
            <person name="Shao Z."/>
            <person name="Jiang L."/>
        </authorList>
    </citation>
    <scope>NUCLEOTIDE SEQUENCE [LARGE SCALE GENOMIC DNA]</scope>
    <source>
        <strain evidence="4 5">ST-419</strain>
    </source>
</reference>